<dbReference type="Pfam" id="PF03466">
    <property type="entry name" value="LysR_substrate"/>
    <property type="match status" value="1"/>
</dbReference>
<dbReference type="GO" id="GO:0003700">
    <property type="term" value="F:DNA-binding transcription factor activity"/>
    <property type="evidence" value="ECO:0007669"/>
    <property type="project" value="InterPro"/>
</dbReference>
<dbReference type="InterPro" id="IPR000847">
    <property type="entry name" value="LysR_HTH_N"/>
</dbReference>
<dbReference type="Gene3D" id="1.10.10.10">
    <property type="entry name" value="Winged helix-like DNA-binding domain superfamily/Winged helix DNA-binding domain"/>
    <property type="match status" value="1"/>
</dbReference>
<feature type="domain" description="HTH lysR-type" evidence="5">
    <location>
        <begin position="31"/>
        <end position="88"/>
    </location>
</feature>
<evidence type="ECO:0000256" key="4">
    <source>
        <dbReference type="ARBA" id="ARBA00023163"/>
    </source>
</evidence>
<gene>
    <name evidence="6" type="ORF">SAMN05216551_112147</name>
</gene>
<name>A0A1H2PU19_9BURK</name>
<sequence length="326" mass="37155">MLVKTPLTKEKFATDHESSSRVPPMNDFRKVPLSYIRVYEAAGRLLSFADAARELSLSPSAVSHSVRKLEILLGQRLFQRSTREVRLTREGAMLIEHIQRGMEEIDRGLALLTSEARTPLRLHTAPSFATQWLLPRLADFVRDHPSIDLRFSASTEYARFDDDFDLDIVYGEPKPSPHERIPLAREGLAPLCTPALAEHIRKPEDLYHLPLIQCEVQMYQWKGWFEANQLPPPTHYGLRFDRSSMAIAAAVDGLGVVLESTLLSERELRRGELVRPLAGSTREVEYVGHYLVHPRRQHRHEAFETFKAWLLQALGNDHEKASPALS</sequence>
<evidence type="ECO:0000256" key="1">
    <source>
        <dbReference type="ARBA" id="ARBA00009437"/>
    </source>
</evidence>
<evidence type="ECO:0000256" key="2">
    <source>
        <dbReference type="ARBA" id="ARBA00023015"/>
    </source>
</evidence>
<comment type="similarity">
    <text evidence="1">Belongs to the LysR transcriptional regulatory family.</text>
</comment>
<dbReference type="SUPFAM" id="SSF53850">
    <property type="entry name" value="Periplasmic binding protein-like II"/>
    <property type="match status" value="1"/>
</dbReference>
<reference evidence="7" key="1">
    <citation type="submission" date="2016-09" db="EMBL/GenBank/DDBJ databases">
        <authorList>
            <person name="Varghese N."/>
            <person name="Submissions S."/>
        </authorList>
    </citation>
    <scope>NUCLEOTIDE SEQUENCE [LARGE SCALE GENOMIC DNA]</scope>
    <source>
        <strain evidence="7">JS23</strain>
    </source>
</reference>
<evidence type="ECO:0000313" key="6">
    <source>
        <dbReference type="EMBL" id="SDV50634.1"/>
    </source>
</evidence>
<keyword evidence="4" id="KW-0804">Transcription</keyword>
<dbReference type="GO" id="GO:0043565">
    <property type="term" value="F:sequence-specific DNA binding"/>
    <property type="evidence" value="ECO:0007669"/>
    <property type="project" value="TreeGrafter"/>
</dbReference>
<dbReference type="InterPro" id="IPR058163">
    <property type="entry name" value="LysR-type_TF_proteobact-type"/>
</dbReference>
<dbReference type="PRINTS" id="PR00039">
    <property type="entry name" value="HTHLYSR"/>
</dbReference>
<proteinExistence type="inferred from homology"/>
<dbReference type="CDD" id="cd08432">
    <property type="entry name" value="PBP2_GcdR_TrpI_HvrB_AmpR_like"/>
    <property type="match status" value="1"/>
</dbReference>
<dbReference type="Proteomes" id="UP000243719">
    <property type="component" value="Unassembled WGS sequence"/>
</dbReference>
<keyword evidence="2" id="KW-0805">Transcription regulation</keyword>
<dbReference type="Gene3D" id="3.40.190.10">
    <property type="entry name" value="Periplasmic binding protein-like II"/>
    <property type="match status" value="2"/>
</dbReference>
<dbReference type="EMBL" id="FNLO01000012">
    <property type="protein sequence ID" value="SDV50634.1"/>
    <property type="molecule type" value="Genomic_DNA"/>
</dbReference>
<organism evidence="6 7">
    <name type="scientific">Chitinasiproducens palmae</name>
    <dbReference type="NCBI Taxonomy" id="1770053"/>
    <lineage>
        <taxon>Bacteria</taxon>
        <taxon>Pseudomonadati</taxon>
        <taxon>Pseudomonadota</taxon>
        <taxon>Betaproteobacteria</taxon>
        <taxon>Burkholderiales</taxon>
        <taxon>Burkholderiaceae</taxon>
        <taxon>Chitinasiproducens</taxon>
    </lineage>
</organism>
<dbReference type="InterPro" id="IPR036390">
    <property type="entry name" value="WH_DNA-bd_sf"/>
</dbReference>
<accession>A0A1H2PU19</accession>
<dbReference type="PANTHER" id="PTHR30537">
    <property type="entry name" value="HTH-TYPE TRANSCRIPTIONAL REGULATOR"/>
    <property type="match status" value="1"/>
</dbReference>
<dbReference type="PANTHER" id="PTHR30537:SF58">
    <property type="entry name" value="HTH-TYPE TRANSCRIPTIONAL REGULATOR PERR"/>
    <property type="match status" value="1"/>
</dbReference>
<dbReference type="InterPro" id="IPR036388">
    <property type="entry name" value="WH-like_DNA-bd_sf"/>
</dbReference>
<keyword evidence="3 6" id="KW-0238">DNA-binding</keyword>
<dbReference type="PROSITE" id="PS50931">
    <property type="entry name" value="HTH_LYSR"/>
    <property type="match status" value="1"/>
</dbReference>
<evidence type="ECO:0000313" key="7">
    <source>
        <dbReference type="Proteomes" id="UP000243719"/>
    </source>
</evidence>
<evidence type="ECO:0000256" key="3">
    <source>
        <dbReference type="ARBA" id="ARBA00023125"/>
    </source>
</evidence>
<keyword evidence="7" id="KW-1185">Reference proteome</keyword>
<dbReference type="STRING" id="1770053.SAMN05216551_112147"/>
<dbReference type="InterPro" id="IPR005119">
    <property type="entry name" value="LysR_subst-bd"/>
</dbReference>
<evidence type="ECO:0000259" key="5">
    <source>
        <dbReference type="PROSITE" id="PS50931"/>
    </source>
</evidence>
<protein>
    <submittedName>
        <fullName evidence="6">DNA-binding transcriptional regulator, LysR family</fullName>
    </submittedName>
</protein>
<dbReference type="Pfam" id="PF00126">
    <property type="entry name" value="HTH_1"/>
    <property type="match status" value="1"/>
</dbReference>
<dbReference type="SUPFAM" id="SSF46785">
    <property type="entry name" value="Winged helix' DNA-binding domain"/>
    <property type="match status" value="1"/>
</dbReference>
<dbReference type="GO" id="GO:0006351">
    <property type="term" value="P:DNA-templated transcription"/>
    <property type="evidence" value="ECO:0007669"/>
    <property type="project" value="TreeGrafter"/>
</dbReference>
<dbReference type="AlphaFoldDB" id="A0A1H2PU19"/>